<dbReference type="Pfam" id="PF10498">
    <property type="entry name" value="IFT57"/>
    <property type="match status" value="1"/>
</dbReference>
<keyword evidence="3" id="KW-0969">Cilium</keyword>
<feature type="compositionally biased region" description="Pro residues" evidence="6">
    <location>
        <begin position="1"/>
        <end position="10"/>
    </location>
</feature>
<evidence type="ECO:0000256" key="1">
    <source>
        <dbReference type="ARBA" id="ARBA00004138"/>
    </source>
</evidence>
<evidence type="ECO:0000256" key="2">
    <source>
        <dbReference type="ARBA" id="ARBA00009415"/>
    </source>
</evidence>
<sequence>MAEEQPPPPAGEGEQEAAPRVKASAGRSLEIVTSPEVAMELMVDKLKVMNYERDWCKRKKPHKKPLTRQYFAVPLPSGNQAEQFFHFTSLAAWLLSLAGVEFPTPKEFDDPNKVCSDLLGAVKKLGFAPPSYPAMKLTSGHGKEVCGVLDGLIDYVLEKKKYDYKKPVYLPDGYADGAEEVDDEGAEMEGDIDQFQLPEYVEQEDEEQAYMEMGLMGPPPPGGGTGGAAARSHDAAADMAERQMLTSKVDPHLWKMELERVGPKLRILLNADAKDWRSNLEEVQSSSASIAKAWPESRVVLERMQAELNTSLEKLTTRERYLNEQFERLMQQYRAQKEQLQSVQGTYNKHTEAISDRNNELHRISEQLQEMKGMMEERGSNISDATPVVRIKASEACMYENDGVGFGEQVWEIHAELGGGRKGEGRACARHLEPTRSLVPLNAQPNAERPTPCRAQGAIQKLGHELHEMEVRIGVVSHTLLQLSLKNRRALHAAAAIMSDDDDDV</sequence>
<dbReference type="GO" id="GO:0005929">
    <property type="term" value="C:cilium"/>
    <property type="evidence" value="ECO:0007669"/>
    <property type="project" value="UniProtKB-SubCell"/>
</dbReference>
<name>A0A7R9VIW8_9CHLO</name>
<dbReference type="PANTHER" id="PTHR16011">
    <property type="entry name" value="IFT57/HIPPI"/>
    <property type="match status" value="1"/>
</dbReference>
<dbReference type="AlphaFoldDB" id="A0A7R9VIW8"/>
<dbReference type="GO" id="GO:0030992">
    <property type="term" value="C:intraciliary transport particle B"/>
    <property type="evidence" value="ECO:0007669"/>
    <property type="project" value="TreeGrafter"/>
</dbReference>
<dbReference type="GO" id="GO:0005815">
    <property type="term" value="C:microtubule organizing center"/>
    <property type="evidence" value="ECO:0007669"/>
    <property type="project" value="TreeGrafter"/>
</dbReference>
<dbReference type="EMBL" id="HBEC01030033">
    <property type="protein sequence ID" value="CAD8297144.1"/>
    <property type="molecule type" value="Transcribed_RNA"/>
</dbReference>
<gene>
    <name evidence="7" type="ORF">CEUR00632_LOCUS13880</name>
</gene>
<evidence type="ECO:0000256" key="5">
    <source>
        <dbReference type="SAM" id="Coils"/>
    </source>
</evidence>
<accession>A0A7R9VIW8</accession>
<dbReference type="GO" id="GO:0005794">
    <property type="term" value="C:Golgi apparatus"/>
    <property type="evidence" value="ECO:0007669"/>
    <property type="project" value="TreeGrafter"/>
</dbReference>
<evidence type="ECO:0000313" key="7">
    <source>
        <dbReference type="EMBL" id="CAD8297144.1"/>
    </source>
</evidence>
<evidence type="ECO:0000256" key="4">
    <source>
        <dbReference type="ARBA" id="ARBA00023273"/>
    </source>
</evidence>
<proteinExistence type="inferred from homology"/>
<dbReference type="PANTHER" id="PTHR16011:SF0">
    <property type="entry name" value="INTRAFLAGELLAR TRANSPORT PROTEIN 57 HOMOLOG"/>
    <property type="match status" value="1"/>
</dbReference>
<keyword evidence="4" id="KW-0966">Cell projection</keyword>
<comment type="similarity">
    <text evidence="2">Belongs to the IFT57 family.</text>
</comment>
<evidence type="ECO:0008006" key="8">
    <source>
        <dbReference type="Google" id="ProtNLM"/>
    </source>
</evidence>
<protein>
    <recommendedName>
        <fullName evidence="8">Intraflagellar transport protein 57 homolog</fullName>
    </recommendedName>
</protein>
<dbReference type="GO" id="GO:0042073">
    <property type="term" value="P:intraciliary transport"/>
    <property type="evidence" value="ECO:0007669"/>
    <property type="project" value="TreeGrafter"/>
</dbReference>
<comment type="subcellular location">
    <subcellularLocation>
        <location evidence="1">Cell projection</location>
        <location evidence="1">Cilium</location>
    </subcellularLocation>
</comment>
<organism evidence="7">
    <name type="scientific">Chlamydomonas euryale</name>
    <dbReference type="NCBI Taxonomy" id="1486919"/>
    <lineage>
        <taxon>Eukaryota</taxon>
        <taxon>Viridiplantae</taxon>
        <taxon>Chlorophyta</taxon>
        <taxon>core chlorophytes</taxon>
        <taxon>Chlorophyceae</taxon>
        <taxon>CS clade</taxon>
        <taxon>Chlamydomonadales</taxon>
        <taxon>Chlamydomonadaceae</taxon>
        <taxon>Chlamydomonas</taxon>
    </lineage>
</organism>
<feature type="region of interest" description="Disordered" evidence="6">
    <location>
        <begin position="1"/>
        <end position="25"/>
    </location>
</feature>
<evidence type="ECO:0000256" key="3">
    <source>
        <dbReference type="ARBA" id="ARBA00023069"/>
    </source>
</evidence>
<dbReference type="GO" id="GO:1905515">
    <property type="term" value="P:non-motile cilium assembly"/>
    <property type="evidence" value="ECO:0007669"/>
    <property type="project" value="TreeGrafter"/>
</dbReference>
<dbReference type="InterPro" id="IPR019530">
    <property type="entry name" value="Intra-flagellar_transport_57"/>
</dbReference>
<feature type="coiled-coil region" evidence="5">
    <location>
        <begin position="312"/>
        <end position="346"/>
    </location>
</feature>
<keyword evidence="5" id="KW-0175">Coiled coil</keyword>
<evidence type="ECO:0000256" key="6">
    <source>
        <dbReference type="SAM" id="MobiDB-lite"/>
    </source>
</evidence>
<reference evidence="7" key="1">
    <citation type="submission" date="2021-01" db="EMBL/GenBank/DDBJ databases">
        <authorList>
            <person name="Corre E."/>
            <person name="Pelletier E."/>
            <person name="Niang G."/>
            <person name="Scheremetjew M."/>
            <person name="Finn R."/>
            <person name="Kale V."/>
            <person name="Holt S."/>
            <person name="Cochrane G."/>
            <person name="Meng A."/>
            <person name="Brown T."/>
            <person name="Cohen L."/>
        </authorList>
    </citation>
    <scope>NUCLEOTIDE SEQUENCE</scope>
    <source>
        <strain evidence="7">CCMP219</strain>
    </source>
</reference>